<name>A0A1X1A4V7_PSEPU</name>
<dbReference type="PROSITE" id="PS50263">
    <property type="entry name" value="CN_HYDROLASE"/>
    <property type="match status" value="1"/>
</dbReference>
<proteinExistence type="predicted"/>
<dbReference type="Pfam" id="PF00795">
    <property type="entry name" value="CN_hydrolase"/>
    <property type="match status" value="1"/>
</dbReference>
<protein>
    <submittedName>
        <fullName evidence="3">Carbon-nitrogen hydrolase family protein</fullName>
    </submittedName>
</protein>
<evidence type="ECO:0000313" key="4">
    <source>
        <dbReference type="Proteomes" id="UP000193675"/>
    </source>
</evidence>
<dbReference type="PANTHER" id="PTHR43674:SF2">
    <property type="entry name" value="BETA-UREIDOPROPIONASE"/>
    <property type="match status" value="1"/>
</dbReference>
<organism evidence="3 4">
    <name type="scientific">Pseudomonas putida</name>
    <name type="common">Arthrobacter siderocapsulatus</name>
    <dbReference type="NCBI Taxonomy" id="303"/>
    <lineage>
        <taxon>Bacteria</taxon>
        <taxon>Pseudomonadati</taxon>
        <taxon>Pseudomonadota</taxon>
        <taxon>Gammaproteobacteria</taxon>
        <taxon>Pseudomonadales</taxon>
        <taxon>Pseudomonadaceae</taxon>
        <taxon>Pseudomonas</taxon>
    </lineage>
</organism>
<dbReference type="Proteomes" id="UP000193675">
    <property type="component" value="Unassembled WGS sequence"/>
</dbReference>
<dbReference type="SUPFAM" id="SSF56317">
    <property type="entry name" value="Carbon-nitrogen hydrolase"/>
    <property type="match status" value="1"/>
</dbReference>
<dbReference type="AlphaFoldDB" id="A0A1X1A4V7"/>
<dbReference type="GO" id="GO:0033388">
    <property type="term" value="P:putrescine biosynthetic process from arginine"/>
    <property type="evidence" value="ECO:0007669"/>
    <property type="project" value="TreeGrafter"/>
</dbReference>
<evidence type="ECO:0000259" key="2">
    <source>
        <dbReference type="PROSITE" id="PS50263"/>
    </source>
</evidence>
<evidence type="ECO:0000313" key="3">
    <source>
        <dbReference type="EMBL" id="ORL66878.1"/>
    </source>
</evidence>
<dbReference type="Gene3D" id="3.60.110.10">
    <property type="entry name" value="Carbon-nitrogen hydrolase"/>
    <property type="match status" value="1"/>
</dbReference>
<reference evidence="3 4" key="1">
    <citation type="submission" date="2017-04" db="EMBL/GenBank/DDBJ databases">
        <title>Presence of VIM-2 positive Pseudomonas species in chickens and their surrounding environment.</title>
        <authorList>
            <person name="Zhang R."/>
        </authorList>
    </citation>
    <scope>NUCLEOTIDE SEQUENCE [LARGE SCALE GENOMIC DNA]</scope>
    <source>
        <strain evidence="3 4">DZ-C18</strain>
    </source>
</reference>
<dbReference type="InterPro" id="IPR003010">
    <property type="entry name" value="C-N_Hydrolase"/>
</dbReference>
<dbReference type="InterPro" id="IPR036526">
    <property type="entry name" value="C-N_Hydrolase_sf"/>
</dbReference>
<keyword evidence="1 3" id="KW-0378">Hydrolase</keyword>
<feature type="domain" description="CN hydrolase" evidence="2">
    <location>
        <begin position="1"/>
        <end position="235"/>
    </location>
</feature>
<evidence type="ECO:0000256" key="1">
    <source>
        <dbReference type="ARBA" id="ARBA00022801"/>
    </source>
</evidence>
<dbReference type="InterPro" id="IPR050345">
    <property type="entry name" value="Aliph_Amidase/BUP"/>
</dbReference>
<dbReference type="GO" id="GO:0050126">
    <property type="term" value="F:N-carbamoylputrescine amidase activity"/>
    <property type="evidence" value="ECO:0007669"/>
    <property type="project" value="TreeGrafter"/>
</dbReference>
<gene>
    <name evidence="3" type="ORF">B7H17_04325</name>
</gene>
<dbReference type="PANTHER" id="PTHR43674">
    <property type="entry name" value="NITRILASE C965.09-RELATED"/>
    <property type="match status" value="1"/>
</dbReference>
<dbReference type="RefSeq" id="WP_084854699.1">
    <property type="nucleotide sequence ID" value="NZ_NBWC01000005.1"/>
</dbReference>
<sequence>MKLVAAQISSYQGKIEENIAKHIAVIEQAVSYGADGIFFPELSLTAYEPLLAEGLAIQVDDPRLEVFQQLSDRSGILIAVGAPLRVERGVQIAMFFFQPKSERIVYAKQLLHADEQPFFSPGSTQQVFTHANEVLVPAICYESLQPGHAQQASEAGSTIYFTSVAKSSRGVAAAYSHYPQIARQYGMAVVMANCVGPADNYIASGRSGIWSREGNLVTQAGECEEALVIYNSLTGEGTLLSI</sequence>
<accession>A0A1X1A4V7</accession>
<comment type="caution">
    <text evidence="3">The sequence shown here is derived from an EMBL/GenBank/DDBJ whole genome shotgun (WGS) entry which is preliminary data.</text>
</comment>
<dbReference type="EMBL" id="NBWC01000005">
    <property type="protein sequence ID" value="ORL66878.1"/>
    <property type="molecule type" value="Genomic_DNA"/>
</dbReference>
<dbReference type="CDD" id="cd07197">
    <property type="entry name" value="nitrilase"/>
    <property type="match status" value="1"/>
</dbReference>
<dbReference type="OrthoDB" id="9760188at2"/>